<dbReference type="InterPro" id="IPR002509">
    <property type="entry name" value="NODB_dom"/>
</dbReference>
<name>A0A9X3X901_9BACT</name>
<dbReference type="PANTHER" id="PTHR45985">
    <property type="match status" value="1"/>
</dbReference>
<accession>A0A9X3X901</accession>
<dbReference type="InterPro" id="IPR011330">
    <property type="entry name" value="Glyco_hydro/deAcase_b/a-brl"/>
</dbReference>
<dbReference type="Pfam" id="PF01522">
    <property type="entry name" value="Polysacc_deac_1"/>
    <property type="match status" value="1"/>
</dbReference>
<dbReference type="GO" id="GO:0005975">
    <property type="term" value="P:carbohydrate metabolic process"/>
    <property type="evidence" value="ECO:0007669"/>
    <property type="project" value="InterPro"/>
</dbReference>
<dbReference type="Proteomes" id="UP001151081">
    <property type="component" value="Unassembled WGS sequence"/>
</dbReference>
<comment type="caution">
    <text evidence="2">The sequence shown here is derived from an EMBL/GenBank/DDBJ whole genome shotgun (WGS) entry which is preliminary data.</text>
</comment>
<sequence length="350" mass="38829">MSNRRLFGATAIALFHTFAAGCGDSPREKDDAAEGAQAVAVARPPQFVILAFDGSYNLSFWRESRAFAAANNLKFTYFISGVYFIPNAAKLRYNAPRHGPGKSAIGWGGTVDEIAERFEEVKKAAAEGHEIASHANGHFDGSSWSEADWKSEFDQFEEIIFRGVGLSAPELGFGPRDVVGFRAPLLAHSPGLFKTLVNKGYTYDTSRTNAANYWPEKIAGIWNFPLAELRIVGSGKATLSMDYNFYFADSGAKPDPDHKETYKKQMVDTYMAYFESNYFGNRAPLHIGHHFSKWNGGAYWEAMQAFAQAVCSLPEVTCGTYKDLVKFVEEHEDERRDLQAGNFAPLSESD</sequence>
<dbReference type="RefSeq" id="WP_272459112.1">
    <property type="nucleotide sequence ID" value="NZ_JAGTJJ010000025.1"/>
</dbReference>
<keyword evidence="3" id="KW-1185">Reference proteome</keyword>
<proteinExistence type="predicted"/>
<protein>
    <submittedName>
        <fullName evidence="2">Polysaccharide deacetylase family protein</fullName>
    </submittedName>
</protein>
<evidence type="ECO:0000313" key="3">
    <source>
        <dbReference type="Proteomes" id="UP001151081"/>
    </source>
</evidence>
<dbReference type="AlphaFoldDB" id="A0A9X3X901"/>
<dbReference type="InterPro" id="IPR052740">
    <property type="entry name" value="CE4"/>
</dbReference>
<gene>
    <name evidence="2" type="ORF">KEG57_31185</name>
</gene>
<dbReference type="PANTHER" id="PTHR45985:SF3">
    <property type="entry name" value="CHITIN DEACETYLASE-LIKE 4"/>
    <property type="match status" value="1"/>
</dbReference>
<feature type="domain" description="NodB homology" evidence="1">
    <location>
        <begin position="43"/>
        <end position="163"/>
    </location>
</feature>
<organism evidence="2 3">
    <name type="scientific">Polyangium jinanense</name>
    <dbReference type="NCBI Taxonomy" id="2829994"/>
    <lineage>
        <taxon>Bacteria</taxon>
        <taxon>Pseudomonadati</taxon>
        <taxon>Myxococcota</taxon>
        <taxon>Polyangia</taxon>
        <taxon>Polyangiales</taxon>
        <taxon>Polyangiaceae</taxon>
        <taxon>Polyangium</taxon>
    </lineage>
</organism>
<dbReference type="Gene3D" id="3.20.20.370">
    <property type="entry name" value="Glycoside hydrolase/deacetylase"/>
    <property type="match status" value="1"/>
</dbReference>
<dbReference type="GO" id="GO:0016810">
    <property type="term" value="F:hydrolase activity, acting on carbon-nitrogen (but not peptide) bonds"/>
    <property type="evidence" value="ECO:0007669"/>
    <property type="project" value="InterPro"/>
</dbReference>
<evidence type="ECO:0000313" key="2">
    <source>
        <dbReference type="EMBL" id="MDC3984985.1"/>
    </source>
</evidence>
<dbReference type="PROSITE" id="PS51257">
    <property type="entry name" value="PROKAR_LIPOPROTEIN"/>
    <property type="match status" value="1"/>
</dbReference>
<dbReference type="EMBL" id="JAGTJJ010000025">
    <property type="protein sequence ID" value="MDC3984985.1"/>
    <property type="molecule type" value="Genomic_DNA"/>
</dbReference>
<evidence type="ECO:0000259" key="1">
    <source>
        <dbReference type="Pfam" id="PF01522"/>
    </source>
</evidence>
<dbReference type="SUPFAM" id="SSF88713">
    <property type="entry name" value="Glycoside hydrolase/deacetylase"/>
    <property type="match status" value="1"/>
</dbReference>
<reference evidence="2 3" key="1">
    <citation type="submission" date="2021-04" db="EMBL/GenBank/DDBJ databases">
        <title>Genome analysis of Polyangium sp.</title>
        <authorList>
            <person name="Li Y."/>
            <person name="Wang J."/>
        </authorList>
    </citation>
    <scope>NUCLEOTIDE SEQUENCE [LARGE SCALE GENOMIC DNA]</scope>
    <source>
        <strain evidence="2 3">SDU14</strain>
    </source>
</reference>